<dbReference type="AlphaFoldDB" id="A0A1A8Z8H6"/>
<reference evidence="3" key="1">
    <citation type="submission" date="2016-05" db="EMBL/GenBank/DDBJ databases">
        <authorList>
            <person name="Naeem Raeece"/>
        </authorList>
    </citation>
    <scope>NUCLEOTIDE SEQUENCE [LARGE SCALE GENOMIC DNA]</scope>
</reference>
<keyword evidence="3" id="KW-1185">Reference proteome</keyword>
<evidence type="ECO:0000313" key="2">
    <source>
        <dbReference type="EMBL" id="SBT40166.1"/>
    </source>
</evidence>
<organism evidence="2 3">
    <name type="scientific">Plasmodium ovale wallikeri</name>
    <dbReference type="NCBI Taxonomy" id="864142"/>
    <lineage>
        <taxon>Eukaryota</taxon>
        <taxon>Sar</taxon>
        <taxon>Alveolata</taxon>
        <taxon>Apicomplexa</taxon>
        <taxon>Aconoidasida</taxon>
        <taxon>Haemosporida</taxon>
        <taxon>Plasmodiidae</taxon>
        <taxon>Plasmodium</taxon>
        <taxon>Plasmodium (Plasmodium)</taxon>
    </lineage>
</organism>
<protein>
    <submittedName>
        <fullName evidence="2">Uncharacterized protein</fullName>
    </submittedName>
</protein>
<dbReference type="Proteomes" id="UP000078555">
    <property type="component" value="Unassembled WGS sequence"/>
</dbReference>
<sequence>MNAEDGQGETIDNCNFPKGNSKSNTKENVTANATANVTANVKSNHKIRVKRNFGHIDERENVDSLSNFYALSSNKRSKFVTTPSEETLENTLVSTEINFESNHTNKRKRDIDVYEISKKKNKIITDTQEDYNLGYALSNNVTFFSSNAVNQQVGCDHLARNAYLPENESTTLSTNNSTELAIIPFEGFDHSVKSPDETREKDFLQNSKNMKDILRFLSKKDIFYKNLINRKLKSSKPFLIRCDQLSLLLSRYKYDQENVIGSSSESGSADAVRNGHDDCSGILHGDNFPESVEFNCEPSDSLLANSATAVQNDDNMSLLDYNNLQCEKGNFSFHFNNAISMDANFGQSHQNDVINLGISSNNHSNSGNYIPVMSNVQDCYAISNPHAISSPNVDDHGHVLCSEMGSNIFHENADREVGKWGKWDIFPRVDLSRNCSKMRSDTTSFNDEESLAFLRSNDDAVDFGRESNVNTENGVNIEKDVNYFYK</sequence>
<feature type="region of interest" description="Disordered" evidence="1">
    <location>
        <begin position="1"/>
        <end position="26"/>
    </location>
</feature>
<gene>
    <name evidence="2" type="ORF">POVWA1_041530</name>
</gene>
<proteinExistence type="predicted"/>
<feature type="compositionally biased region" description="Polar residues" evidence="1">
    <location>
        <begin position="10"/>
        <end position="26"/>
    </location>
</feature>
<accession>A0A1A8Z8H6</accession>
<dbReference type="EMBL" id="FLRD01000113">
    <property type="protein sequence ID" value="SBT40166.1"/>
    <property type="molecule type" value="Genomic_DNA"/>
</dbReference>
<evidence type="ECO:0000256" key="1">
    <source>
        <dbReference type="SAM" id="MobiDB-lite"/>
    </source>
</evidence>
<name>A0A1A8Z8H6_PLAOA</name>
<evidence type="ECO:0000313" key="3">
    <source>
        <dbReference type="Proteomes" id="UP000078555"/>
    </source>
</evidence>